<dbReference type="Proteomes" id="UP001212152">
    <property type="component" value="Unassembled WGS sequence"/>
</dbReference>
<keyword evidence="3" id="KW-1185">Reference proteome</keyword>
<dbReference type="AlphaFoldDB" id="A0AAD5THW6"/>
<proteinExistence type="predicted"/>
<organism evidence="2 3">
    <name type="scientific">Geranomyces variabilis</name>
    <dbReference type="NCBI Taxonomy" id="109894"/>
    <lineage>
        <taxon>Eukaryota</taxon>
        <taxon>Fungi</taxon>
        <taxon>Fungi incertae sedis</taxon>
        <taxon>Chytridiomycota</taxon>
        <taxon>Chytridiomycota incertae sedis</taxon>
        <taxon>Chytridiomycetes</taxon>
        <taxon>Spizellomycetales</taxon>
        <taxon>Powellomycetaceae</taxon>
        <taxon>Geranomyces</taxon>
    </lineage>
</organism>
<sequence length="266" mass="25578">MLAAKLALVLSVGAGLSAAQAPLAPAAPLPSPTPGAPGSPDLQKCVAGILASDIYLAQCSQPILASTPITTQATADQAFAKIAQCACTTVLPMESDILNYYNDCPDPDTKLPHTAAEKVLVQGAFASCRAGDYPAAATGFSLYIDSDNTRWFPTYVLSTTPGGAASAAVPAASALPAAAPSSLPLSAAPVAAPSAPVMPSAAPTPRPTAPVAASVASAAVPVASAAPAAAGAAAAAVASKSAATAASLSAFSGAAAALAGLLATVF</sequence>
<gene>
    <name evidence="2" type="ORF">HDU87_005571</name>
</gene>
<evidence type="ECO:0000313" key="3">
    <source>
        <dbReference type="Proteomes" id="UP001212152"/>
    </source>
</evidence>
<keyword evidence="1" id="KW-0732">Signal</keyword>
<dbReference type="EMBL" id="JADGJQ010000045">
    <property type="protein sequence ID" value="KAJ3176054.1"/>
    <property type="molecule type" value="Genomic_DNA"/>
</dbReference>
<reference evidence="2" key="1">
    <citation type="submission" date="2020-05" db="EMBL/GenBank/DDBJ databases">
        <title>Phylogenomic resolution of chytrid fungi.</title>
        <authorList>
            <person name="Stajich J.E."/>
            <person name="Amses K."/>
            <person name="Simmons R."/>
            <person name="Seto K."/>
            <person name="Myers J."/>
            <person name="Bonds A."/>
            <person name="Quandt C.A."/>
            <person name="Barry K."/>
            <person name="Liu P."/>
            <person name="Grigoriev I."/>
            <person name="Longcore J.E."/>
            <person name="James T.Y."/>
        </authorList>
    </citation>
    <scope>NUCLEOTIDE SEQUENCE</scope>
    <source>
        <strain evidence="2">JEL0379</strain>
    </source>
</reference>
<evidence type="ECO:0000256" key="1">
    <source>
        <dbReference type="SAM" id="SignalP"/>
    </source>
</evidence>
<feature type="signal peptide" evidence="1">
    <location>
        <begin position="1"/>
        <end position="19"/>
    </location>
</feature>
<protein>
    <submittedName>
        <fullName evidence="2">Uncharacterized protein</fullName>
    </submittedName>
</protein>
<evidence type="ECO:0000313" key="2">
    <source>
        <dbReference type="EMBL" id="KAJ3176054.1"/>
    </source>
</evidence>
<feature type="chain" id="PRO_5042133388" evidence="1">
    <location>
        <begin position="20"/>
        <end position="266"/>
    </location>
</feature>
<comment type="caution">
    <text evidence="2">The sequence shown here is derived from an EMBL/GenBank/DDBJ whole genome shotgun (WGS) entry which is preliminary data.</text>
</comment>
<name>A0AAD5THW6_9FUNG</name>
<accession>A0AAD5THW6</accession>